<evidence type="ECO:0000313" key="3">
    <source>
        <dbReference type="EMBL" id="WAP70641.1"/>
    </source>
</evidence>
<dbReference type="Pfam" id="PF03413">
    <property type="entry name" value="PepSY"/>
    <property type="match status" value="1"/>
</dbReference>
<organism evidence="3 4">
    <name type="scientific">Jiella pelagia</name>
    <dbReference type="NCBI Taxonomy" id="2986949"/>
    <lineage>
        <taxon>Bacteria</taxon>
        <taxon>Pseudomonadati</taxon>
        <taxon>Pseudomonadota</taxon>
        <taxon>Alphaproteobacteria</taxon>
        <taxon>Hyphomicrobiales</taxon>
        <taxon>Aurantimonadaceae</taxon>
        <taxon>Jiella</taxon>
    </lineage>
</organism>
<proteinExistence type="predicted"/>
<feature type="transmembrane region" description="Helical" evidence="1">
    <location>
        <begin position="159"/>
        <end position="179"/>
    </location>
</feature>
<dbReference type="Pfam" id="PF03929">
    <property type="entry name" value="PepSY_TM"/>
    <property type="match status" value="1"/>
</dbReference>
<feature type="transmembrane region" description="Helical" evidence="1">
    <location>
        <begin position="30"/>
        <end position="52"/>
    </location>
</feature>
<keyword evidence="4" id="KW-1185">Reference proteome</keyword>
<feature type="transmembrane region" description="Helical" evidence="1">
    <location>
        <begin position="417"/>
        <end position="444"/>
    </location>
</feature>
<dbReference type="PANTHER" id="PTHR34219">
    <property type="entry name" value="IRON-REGULATED INNER MEMBRANE PROTEIN-RELATED"/>
    <property type="match status" value="1"/>
</dbReference>
<feature type="transmembrane region" description="Helical" evidence="1">
    <location>
        <begin position="199"/>
        <end position="220"/>
    </location>
</feature>
<accession>A0ABY7C5Y5</accession>
<dbReference type="RefSeq" id="WP_268883149.1">
    <property type="nucleotide sequence ID" value="NZ_CP114029.1"/>
</dbReference>
<dbReference type="InterPro" id="IPR005625">
    <property type="entry name" value="PepSY-ass_TM"/>
</dbReference>
<feature type="transmembrane region" description="Helical" evidence="1">
    <location>
        <begin position="376"/>
        <end position="397"/>
    </location>
</feature>
<protein>
    <submittedName>
        <fullName evidence="3">PepSY domain-containing protein</fullName>
    </submittedName>
</protein>
<dbReference type="Proteomes" id="UP001164020">
    <property type="component" value="Chromosome"/>
</dbReference>
<reference evidence="3" key="1">
    <citation type="submission" date="2022-12" db="EMBL/GenBank/DDBJ databases">
        <title>Jiella pelagia sp. nov., isolated from phosphonate enriched culture of Northwest Pacific surface seawater.</title>
        <authorList>
            <person name="Shin D.Y."/>
            <person name="Hwang C.Y."/>
        </authorList>
    </citation>
    <scope>NUCLEOTIDE SEQUENCE</scope>
    <source>
        <strain evidence="3">HL-NP1</strain>
    </source>
</reference>
<keyword evidence="1" id="KW-1133">Transmembrane helix</keyword>
<gene>
    <name evidence="3" type="ORF">OH818_11835</name>
</gene>
<dbReference type="InterPro" id="IPR025711">
    <property type="entry name" value="PepSY"/>
</dbReference>
<sequence length="458" mass="48651">MTDVSLGRTKDGAAARSATDLYRAVWRWHFYAGLLVLPFLISLAITGGLYLFRDELDAIIHADLKRVEIGEGAAPVAPSTMVAAALEAVPGTAVKYTDPTDPGGSAEITVATADAGKTAVYVDPYDGRVLGTLPDRGTVMWTIRYLHSLKYFGTAARTLIEIAGGWAILLVATGLYLWWPRGRGGGVVTVRGAPRNRIFWRDTHAVTGLFVGGFIVFLAVTGMPWSGVWGGKVNEWANGSNFGYPAGVRTDVPMSNVKLAETGPTTWSLGQAQLPESTAPASAVPQPIGIDRAVAIANDLGLHHGYALALPSGETGVYTASVYPDDLSQQRVVHLDQYSGKPLLDMGYADYGPLGRALEWGINTHMGQEFGLTNQLVLLAACVAIVLLAVSAGVMWWKRRPKGSLGIPPLPGDTRAFRGVIAILAIGGIIYPLVGLSLLVMLALDYAGTRLAGRMRGA</sequence>
<feature type="domain" description="PepSY" evidence="2">
    <location>
        <begin position="81"/>
        <end position="132"/>
    </location>
</feature>
<name>A0ABY7C5Y5_9HYPH</name>
<keyword evidence="1" id="KW-0472">Membrane</keyword>
<evidence type="ECO:0000259" key="2">
    <source>
        <dbReference type="Pfam" id="PF03413"/>
    </source>
</evidence>
<evidence type="ECO:0000313" key="4">
    <source>
        <dbReference type="Proteomes" id="UP001164020"/>
    </source>
</evidence>
<dbReference type="PANTHER" id="PTHR34219:SF1">
    <property type="entry name" value="PEPSY DOMAIN-CONTAINING PROTEIN"/>
    <property type="match status" value="1"/>
</dbReference>
<evidence type="ECO:0000256" key="1">
    <source>
        <dbReference type="SAM" id="Phobius"/>
    </source>
</evidence>
<dbReference type="EMBL" id="CP114029">
    <property type="protein sequence ID" value="WAP70641.1"/>
    <property type="molecule type" value="Genomic_DNA"/>
</dbReference>
<keyword evidence="1" id="KW-0812">Transmembrane</keyword>